<sequence length="63" mass="7319">MTKRKDILKAISHYAKSTDQELTIKEGGNHTRIWVGDRYTTVPRHREIPDLAAQKIYKQIGLK</sequence>
<evidence type="ECO:0000313" key="3">
    <source>
        <dbReference type="Proteomes" id="UP000516235"/>
    </source>
</evidence>
<dbReference type="AlphaFoldDB" id="A0A7H0JXH5"/>
<evidence type="ECO:0000313" key="4">
    <source>
        <dbReference type="Proteomes" id="UP000642876"/>
    </source>
</evidence>
<reference evidence="3 4" key="1">
    <citation type="submission" date="2020-08" db="EMBL/GenBank/DDBJ databases">
        <title>novel species in genus Corynebacterium.</title>
        <authorList>
            <person name="Zhang G."/>
        </authorList>
    </citation>
    <scope>NUCLEOTIDE SEQUENCE [LARGE SCALE GENOMIC DNA]</scope>
    <source>
        <strain evidence="3 4">zg-917</strain>
        <strain evidence="2">Zg-917</strain>
    </source>
</reference>
<name>A0A7H0JXH5_9CORY</name>
<evidence type="ECO:0000313" key="1">
    <source>
        <dbReference type="EMBL" id="MBC3177818.1"/>
    </source>
</evidence>
<protein>
    <submittedName>
        <fullName evidence="2">Toxin HicA</fullName>
    </submittedName>
</protein>
<organism evidence="2 3">
    <name type="scientific">Corynebacterium lujinxingii</name>
    <dbReference type="NCBI Taxonomy" id="2763010"/>
    <lineage>
        <taxon>Bacteria</taxon>
        <taxon>Bacillati</taxon>
        <taxon>Actinomycetota</taxon>
        <taxon>Actinomycetes</taxon>
        <taxon>Mycobacteriales</taxon>
        <taxon>Corynebacteriaceae</taxon>
        <taxon>Corynebacterium</taxon>
    </lineage>
</organism>
<evidence type="ECO:0000313" key="2">
    <source>
        <dbReference type="EMBL" id="QNP89741.1"/>
    </source>
</evidence>
<dbReference type="EMBL" id="CP061032">
    <property type="protein sequence ID" value="QNP89741.1"/>
    <property type="molecule type" value="Genomic_DNA"/>
</dbReference>
<dbReference type="KEGG" id="cluj:IAU68_08610"/>
<dbReference type="Proteomes" id="UP000642876">
    <property type="component" value="Unassembled WGS sequence"/>
</dbReference>
<dbReference type="RefSeq" id="WP_171192883.1">
    <property type="nucleotide sequence ID" value="NZ_CP061032.1"/>
</dbReference>
<dbReference type="EMBL" id="JACMYE010000001">
    <property type="protein sequence ID" value="MBC3177818.1"/>
    <property type="molecule type" value="Genomic_DNA"/>
</dbReference>
<proteinExistence type="predicted"/>
<gene>
    <name evidence="1" type="ORF">H7348_00590</name>
    <name evidence="2" type="ORF">IAU68_08610</name>
</gene>
<dbReference type="Proteomes" id="UP000516235">
    <property type="component" value="Chromosome"/>
</dbReference>
<accession>A0A7H0JXH5</accession>
<keyword evidence="4" id="KW-1185">Reference proteome</keyword>